<accession>W4M812</accession>
<dbReference type="AlphaFoldDB" id="W4M812"/>
<name>W4M812_9BACT</name>
<feature type="region of interest" description="Disordered" evidence="1">
    <location>
        <begin position="1"/>
        <end position="21"/>
    </location>
</feature>
<comment type="caution">
    <text evidence="2">The sequence shown here is derived from an EMBL/GenBank/DDBJ whole genome shotgun (WGS) entry which is preliminary data.</text>
</comment>
<evidence type="ECO:0000256" key="1">
    <source>
        <dbReference type="SAM" id="MobiDB-lite"/>
    </source>
</evidence>
<sequence>MEHLAHDHPATELGPSHGTRVTRDFARSCQTPILVMPDDTPSHPLQTSMDIVALAPKAEVTRYPWVQPEEARQQAIQQVREFLQANRP</sequence>
<proteinExistence type="predicted"/>
<evidence type="ECO:0000313" key="3">
    <source>
        <dbReference type="Proteomes" id="UP000019140"/>
    </source>
</evidence>
<organism evidence="2 3">
    <name type="scientific">Candidatus Entotheonella gemina</name>
    <dbReference type="NCBI Taxonomy" id="1429439"/>
    <lineage>
        <taxon>Bacteria</taxon>
        <taxon>Pseudomonadati</taxon>
        <taxon>Nitrospinota/Tectimicrobiota group</taxon>
        <taxon>Candidatus Tectimicrobiota</taxon>
        <taxon>Candidatus Entotheonellia</taxon>
        <taxon>Candidatus Entotheonellales</taxon>
        <taxon>Candidatus Entotheonellaceae</taxon>
        <taxon>Candidatus Entotheonella</taxon>
    </lineage>
</organism>
<dbReference type="EMBL" id="AZHX01000738">
    <property type="protein sequence ID" value="ETX06298.1"/>
    <property type="molecule type" value="Genomic_DNA"/>
</dbReference>
<evidence type="ECO:0000313" key="2">
    <source>
        <dbReference type="EMBL" id="ETX06298.1"/>
    </source>
</evidence>
<feature type="compositionally biased region" description="Basic and acidic residues" evidence="1">
    <location>
        <begin position="1"/>
        <end position="10"/>
    </location>
</feature>
<dbReference type="Proteomes" id="UP000019140">
    <property type="component" value="Unassembled WGS sequence"/>
</dbReference>
<reference evidence="2 3" key="1">
    <citation type="journal article" date="2014" name="Nature">
        <title>An environmental bacterial taxon with a large and distinct metabolic repertoire.</title>
        <authorList>
            <person name="Wilson M.C."/>
            <person name="Mori T."/>
            <person name="Ruckert C."/>
            <person name="Uria A.R."/>
            <person name="Helf M.J."/>
            <person name="Takada K."/>
            <person name="Gernert C."/>
            <person name="Steffens U.A."/>
            <person name="Heycke N."/>
            <person name="Schmitt S."/>
            <person name="Rinke C."/>
            <person name="Helfrich E.J."/>
            <person name="Brachmann A.O."/>
            <person name="Gurgui C."/>
            <person name="Wakimoto T."/>
            <person name="Kracht M."/>
            <person name="Crusemann M."/>
            <person name="Hentschel U."/>
            <person name="Abe I."/>
            <person name="Matsunaga S."/>
            <person name="Kalinowski J."/>
            <person name="Takeyama H."/>
            <person name="Piel J."/>
        </authorList>
    </citation>
    <scope>NUCLEOTIDE SEQUENCE [LARGE SCALE GENOMIC DNA]</scope>
    <source>
        <strain evidence="3">TSY2</strain>
    </source>
</reference>
<dbReference type="HOGENOM" id="CLU_2463337_0_0_7"/>
<protein>
    <submittedName>
        <fullName evidence="2">Uncharacterized protein</fullName>
    </submittedName>
</protein>
<gene>
    <name evidence="2" type="ORF">ETSY2_17970</name>
</gene>
<keyword evidence="3" id="KW-1185">Reference proteome</keyword>